<organism evidence="3">
    <name type="scientific">freshwater metagenome</name>
    <dbReference type="NCBI Taxonomy" id="449393"/>
    <lineage>
        <taxon>unclassified sequences</taxon>
        <taxon>metagenomes</taxon>
        <taxon>ecological metagenomes</taxon>
    </lineage>
</organism>
<proteinExistence type="predicted"/>
<dbReference type="Pfam" id="PF01243">
    <property type="entry name" value="PNPOx_N"/>
    <property type="match status" value="1"/>
</dbReference>
<dbReference type="AlphaFoldDB" id="A0A6J7L4K4"/>
<dbReference type="Gene3D" id="2.30.110.10">
    <property type="entry name" value="Electron Transport, Fmn-binding Protein, Chain A"/>
    <property type="match status" value="1"/>
</dbReference>
<dbReference type="InterPro" id="IPR012349">
    <property type="entry name" value="Split_barrel_FMN-bd"/>
</dbReference>
<keyword evidence="1" id="KW-0560">Oxidoreductase</keyword>
<dbReference type="PANTHER" id="PTHR35176:SF6">
    <property type="entry name" value="HEME OXYGENASE HI_0854-RELATED"/>
    <property type="match status" value="1"/>
</dbReference>
<evidence type="ECO:0000313" key="3">
    <source>
        <dbReference type="EMBL" id="CAB4963140.1"/>
    </source>
</evidence>
<dbReference type="EMBL" id="CAFBNF010000331">
    <property type="protein sequence ID" value="CAB4963140.1"/>
    <property type="molecule type" value="Genomic_DNA"/>
</dbReference>
<gene>
    <name evidence="3" type="ORF">UFOPK3773_02127</name>
</gene>
<dbReference type="InterPro" id="IPR011576">
    <property type="entry name" value="Pyridox_Oxase_N"/>
</dbReference>
<feature type="domain" description="Pyridoxamine 5'-phosphate oxidase N-terminal" evidence="2">
    <location>
        <begin position="3"/>
        <end position="138"/>
    </location>
</feature>
<name>A0A6J7L4K4_9ZZZZ</name>
<dbReference type="InterPro" id="IPR052019">
    <property type="entry name" value="F420H2_bilvrd_red/Heme_oxyg"/>
</dbReference>
<evidence type="ECO:0000259" key="2">
    <source>
        <dbReference type="Pfam" id="PF01243"/>
    </source>
</evidence>
<dbReference type="GO" id="GO:0070967">
    <property type="term" value="F:coenzyme F420 binding"/>
    <property type="evidence" value="ECO:0007669"/>
    <property type="project" value="TreeGrafter"/>
</dbReference>
<reference evidence="3" key="1">
    <citation type="submission" date="2020-05" db="EMBL/GenBank/DDBJ databases">
        <authorList>
            <person name="Chiriac C."/>
            <person name="Salcher M."/>
            <person name="Ghai R."/>
            <person name="Kavagutti S V."/>
        </authorList>
    </citation>
    <scope>NUCLEOTIDE SEQUENCE</scope>
</reference>
<evidence type="ECO:0000256" key="1">
    <source>
        <dbReference type="ARBA" id="ARBA00023002"/>
    </source>
</evidence>
<accession>A0A6J7L4K4</accession>
<dbReference type="SUPFAM" id="SSF50475">
    <property type="entry name" value="FMN-binding split barrel"/>
    <property type="match status" value="1"/>
</dbReference>
<sequence length="149" mass="16590">MTPDEVDAFLRAGRTASFVTLGPDGFPDPVGMWFVVIDGDVWMRTYAKSQKVINLQRDPRAAMLIETGDTYAELRGVQLTGTVEVSDDIERICEVFAGLMVKYEGMDPAHVPAVIEGYRPRAPKQRALRLVVERATSWDHAKQQAVRGP</sequence>
<dbReference type="GO" id="GO:0016627">
    <property type="term" value="F:oxidoreductase activity, acting on the CH-CH group of donors"/>
    <property type="evidence" value="ECO:0007669"/>
    <property type="project" value="TreeGrafter"/>
</dbReference>
<protein>
    <submittedName>
        <fullName evidence="3">Unannotated protein</fullName>
    </submittedName>
</protein>
<dbReference type="GO" id="GO:0005829">
    <property type="term" value="C:cytosol"/>
    <property type="evidence" value="ECO:0007669"/>
    <property type="project" value="TreeGrafter"/>
</dbReference>
<dbReference type="PANTHER" id="PTHR35176">
    <property type="entry name" value="HEME OXYGENASE HI_0854-RELATED"/>
    <property type="match status" value="1"/>
</dbReference>